<dbReference type="Gene3D" id="3.40.50.150">
    <property type="entry name" value="Vaccinia Virus protein VP39"/>
    <property type="match status" value="1"/>
</dbReference>
<proteinExistence type="inferred from homology"/>
<evidence type="ECO:0000256" key="4">
    <source>
        <dbReference type="PROSITE-ProRule" id="PRU01024"/>
    </source>
</evidence>
<comment type="caution">
    <text evidence="6">The sequence shown here is derived from an EMBL/GenBank/DDBJ whole genome shotgun (WGS) entry which is preliminary data.</text>
</comment>
<evidence type="ECO:0000313" key="7">
    <source>
        <dbReference type="Proteomes" id="UP000234206"/>
    </source>
</evidence>
<feature type="binding site" evidence="4">
    <location>
        <position position="279"/>
    </location>
    <ligand>
        <name>S-adenosyl-L-methionine</name>
        <dbReference type="ChEBI" id="CHEBI:59789"/>
    </ligand>
</feature>
<evidence type="ECO:0000256" key="2">
    <source>
        <dbReference type="ARBA" id="ARBA00022679"/>
    </source>
</evidence>
<feature type="active site" description="Nucleophile" evidence="4">
    <location>
        <position position="377"/>
    </location>
</feature>
<sequence length="420" mass="43692">MSRRNRTSPEPQDLVGTSAVVEVGEFAHGGHCVARTAEGQVVFVRHALPGEQVRLTVTEGGSTSRFLRADAVEVLRAAPGRREAPCRWAGPGGCGGCDLQHATPGTQLQLKAHVLSEQLRRLAGLELPVEVRPLAVPGVAPGTRWRTRVEFATDPEGVPGLRAHRSHDVLPVDDCLIATSGVVGAAGLGTPRPRGVRAVDAVDPALSEPVAVELGHRGRVLGQEPEVTERTVAPDGRELPVRLGARGFWQAHPAAVPTFVEHVLAELAPQPGERAWDLYCGSGAFTVPLALAVGEAGAVLGVEGYEPAVDACAAALEEHAPGTPADLLVGDVARSLSGWEGQAPDLVVLDPPRAGAGRAVMDAVAASGASRIAYVACDPAALGRDLGTARTLGLQVEKVVGFDAFGNTHHVEAIATLRRP</sequence>
<dbReference type="AlphaFoldDB" id="A0A2I1PAQ1"/>
<evidence type="ECO:0000256" key="3">
    <source>
        <dbReference type="ARBA" id="ARBA00022691"/>
    </source>
</evidence>
<accession>A0A2I1PAQ1</accession>
<keyword evidence="7" id="KW-1185">Reference proteome</keyword>
<keyword evidence="2 4" id="KW-0808">Transferase</keyword>
<feature type="binding site" evidence="4">
    <location>
        <position position="350"/>
    </location>
    <ligand>
        <name>S-adenosyl-L-methionine</name>
        <dbReference type="ChEBI" id="CHEBI:59789"/>
    </ligand>
</feature>
<dbReference type="SUPFAM" id="SSF53335">
    <property type="entry name" value="S-adenosyl-L-methionine-dependent methyltransferases"/>
    <property type="match status" value="1"/>
</dbReference>
<dbReference type="GO" id="GO:0070041">
    <property type="term" value="F:rRNA (uridine-C5-)-methyltransferase activity"/>
    <property type="evidence" value="ECO:0007669"/>
    <property type="project" value="TreeGrafter"/>
</dbReference>
<dbReference type="InterPro" id="IPR029063">
    <property type="entry name" value="SAM-dependent_MTases_sf"/>
</dbReference>
<evidence type="ECO:0000313" key="6">
    <source>
        <dbReference type="EMBL" id="PKZ41716.1"/>
    </source>
</evidence>
<reference evidence="6 7" key="1">
    <citation type="submission" date="2017-12" db="EMBL/GenBank/DDBJ databases">
        <title>Phylogenetic diversity of female urinary microbiome.</title>
        <authorList>
            <person name="Thomas-White K."/>
            <person name="Wolfe A.J."/>
        </authorList>
    </citation>
    <scope>NUCLEOTIDE SEQUENCE [LARGE SCALE GENOMIC DNA]</scope>
    <source>
        <strain evidence="6 7">UMB1298</strain>
    </source>
</reference>
<dbReference type="Pfam" id="PF05958">
    <property type="entry name" value="tRNA_U5-meth_tr"/>
    <property type="match status" value="1"/>
</dbReference>
<comment type="similarity">
    <text evidence="4">Belongs to the class I-like SAM-binding methyltransferase superfamily. RNA M5U methyltransferase family.</text>
</comment>
<dbReference type="InterPro" id="IPR010280">
    <property type="entry name" value="U5_MeTrfase_fam"/>
</dbReference>
<dbReference type="RefSeq" id="WP_101849598.1">
    <property type="nucleotide sequence ID" value="NZ_JBHLVH010000028.1"/>
</dbReference>
<dbReference type="Pfam" id="PF01938">
    <property type="entry name" value="TRAM"/>
    <property type="match status" value="1"/>
</dbReference>
<dbReference type="SUPFAM" id="SSF50249">
    <property type="entry name" value="Nucleic acid-binding proteins"/>
    <property type="match status" value="1"/>
</dbReference>
<evidence type="ECO:0000259" key="5">
    <source>
        <dbReference type="PROSITE" id="PS50926"/>
    </source>
</evidence>
<name>A0A2I1PAQ1_9MICO</name>
<dbReference type="Proteomes" id="UP000234206">
    <property type="component" value="Unassembled WGS sequence"/>
</dbReference>
<gene>
    <name evidence="6" type="ORF">CYJ76_06555</name>
</gene>
<feature type="domain" description="TRAM" evidence="5">
    <location>
        <begin position="12"/>
        <end position="73"/>
    </location>
</feature>
<evidence type="ECO:0000256" key="1">
    <source>
        <dbReference type="ARBA" id="ARBA00022603"/>
    </source>
</evidence>
<feature type="binding site" evidence="4">
    <location>
        <position position="303"/>
    </location>
    <ligand>
        <name>S-adenosyl-L-methionine</name>
        <dbReference type="ChEBI" id="CHEBI:59789"/>
    </ligand>
</feature>
<dbReference type="PANTHER" id="PTHR11061">
    <property type="entry name" value="RNA M5U METHYLTRANSFERASE"/>
    <property type="match status" value="1"/>
</dbReference>
<dbReference type="EMBL" id="PKIZ01000010">
    <property type="protein sequence ID" value="PKZ41716.1"/>
    <property type="molecule type" value="Genomic_DNA"/>
</dbReference>
<dbReference type="PANTHER" id="PTHR11061:SF30">
    <property type="entry name" value="TRNA (URACIL(54)-C(5))-METHYLTRANSFERASE"/>
    <property type="match status" value="1"/>
</dbReference>
<dbReference type="InterPro" id="IPR012340">
    <property type="entry name" value="NA-bd_OB-fold"/>
</dbReference>
<dbReference type="PROSITE" id="PS50926">
    <property type="entry name" value="TRAM"/>
    <property type="match status" value="1"/>
</dbReference>
<dbReference type="OrthoDB" id="9804590at2"/>
<organism evidence="6 7">
    <name type="scientific">Kytococcus schroeteri</name>
    <dbReference type="NCBI Taxonomy" id="138300"/>
    <lineage>
        <taxon>Bacteria</taxon>
        <taxon>Bacillati</taxon>
        <taxon>Actinomycetota</taxon>
        <taxon>Actinomycetes</taxon>
        <taxon>Micrococcales</taxon>
        <taxon>Kytococcaceae</taxon>
        <taxon>Kytococcus</taxon>
    </lineage>
</organism>
<protein>
    <submittedName>
        <fullName evidence="6">tRNA/tmRNA/rRNA uracil-C5-methylase</fullName>
    </submittedName>
</protein>
<keyword evidence="3 4" id="KW-0949">S-adenosyl-L-methionine</keyword>
<dbReference type="PROSITE" id="PS51687">
    <property type="entry name" value="SAM_MT_RNA_M5U"/>
    <property type="match status" value="1"/>
</dbReference>
<dbReference type="InterPro" id="IPR002792">
    <property type="entry name" value="TRAM_dom"/>
</dbReference>
<feature type="binding site" evidence="4">
    <location>
        <position position="250"/>
    </location>
    <ligand>
        <name>S-adenosyl-L-methionine</name>
        <dbReference type="ChEBI" id="CHEBI:59789"/>
    </ligand>
</feature>
<dbReference type="Gene3D" id="2.40.50.140">
    <property type="entry name" value="Nucleic acid-binding proteins"/>
    <property type="match status" value="1"/>
</dbReference>
<keyword evidence="1 4" id="KW-0489">Methyltransferase</keyword>
<dbReference type="CDD" id="cd02440">
    <property type="entry name" value="AdoMet_MTases"/>
    <property type="match status" value="1"/>
</dbReference>
<dbReference type="GO" id="GO:0070475">
    <property type="term" value="P:rRNA base methylation"/>
    <property type="evidence" value="ECO:0007669"/>
    <property type="project" value="TreeGrafter"/>
</dbReference>